<feature type="region of interest" description="Disordered" evidence="11">
    <location>
        <begin position="87"/>
        <end position="126"/>
    </location>
</feature>
<dbReference type="GO" id="GO:0008270">
    <property type="term" value="F:zinc ion binding"/>
    <property type="evidence" value="ECO:0007669"/>
    <property type="project" value="UniProtKB-KW"/>
</dbReference>
<dbReference type="SUPFAM" id="SSF57783">
    <property type="entry name" value="Zinc beta-ribbon"/>
    <property type="match status" value="1"/>
</dbReference>
<evidence type="ECO:0000256" key="6">
    <source>
        <dbReference type="ARBA" id="ARBA00022833"/>
    </source>
</evidence>
<evidence type="ECO:0000256" key="8">
    <source>
        <dbReference type="ARBA" id="ARBA00023163"/>
    </source>
</evidence>
<evidence type="ECO:0000256" key="3">
    <source>
        <dbReference type="ARBA" id="ARBA00009730"/>
    </source>
</evidence>
<evidence type="ECO:0000256" key="10">
    <source>
        <dbReference type="RuleBase" id="RU364033"/>
    </source>
</evidence>
<feature type="compositionally biased region" description="Acidic residues" evidence="11">
    <location>
        <begin position="91"/>
        <end position="101"/>
    </location>
</feature>
<evidence type="ECO:0000256" key="9">
    <source>
        <dbReference type="ARBA" id="ARBA00023242"/>
    </source>
</evidence>
<organism evidence="12 13">
    <name type="scientific">Pichia membranifaciens</name>
    <dbReference type="NCBI Taxonomy" id="4926"/>
    <lineage>
        <taxon>Eukaryota</taxon>
        <taxon>Fungi</taxon>
        <taxon>Dikarya</taxon>
        <taxon>Ascomycota</taxon>
        <taxon>Saccharomycotina</taxon>
        <taxon>Pichiomycetes</taxon>
        <taxon>Pichiales</taxon>
        <taxon>Pichiaceae</taxon>
        <taxon>Pichia</taxon>
    </lineage>
</organism>
<dbReference type="GO" id="GO:0000993">
    <property type="term" value="F:RNA polymerase II complex binding"/>
    <property type="evidence" value="ECO:0007669"/>
    <property type="project" value="TreeGrafter"/>
</dbReference>
<keyword evidence="9 10" id="KW-0539">Nucleus</keyword>
<evidence type="ECO:0000256" key="7">
    <source>
        <dbReference type="ARBA" id="ARBA00023015"/>
    </source>
</evidence>
<dbReference type="PANTHER" id="PTHR20934:SF0">
    <property type="entry name" value="TRANSCRIPTION ELONGATION FACTOR 1 HOMOLOG"/>
    <property type="match status" value="1"/>
</dbReference>
<keyword evidence="8 10" id="KW-0804">Transcription</keyword>
<dbReference type="OrthoDB" id="445983at2759"/>
<reference evidence="12 13" key="1">
    <citation type="submission" date="2016-08" db="EMBL/GenBank/DDBJ databases">
        <title>Whole genome shotgun sequence of Pichia membranifaciens KS47-1.</title>
        <authorList>
            <person name="Konishi M."/>
            <person name="Ishida M."/>
            <person name="Arakawa T."/>
            <person name="Kato Y."/>
            <person name="Horiuchi J."/>
        </authorList>
    </citation>
    <scope>NUCLEOTIDE SEQUENCE [LARGE SCALE GENOMIC DNA]</scope>
    <source>
        <strain evidence="12 13">KS47-1</strain>
    </source>
</reference>
<protein>
    <recommendedName>
        <fullName evidence="10">Transcription elongation factor 1 homolog</fullName>
    </recommendedName>
</protein>
<feature type="compositionally biased region" description="Basic and acidic residues" evidence="11">
    <location>
        <begin position="102"/>
        <end position="117"/>
    </location>
</feature>
<name>A0A1Q2YEH4_9ASCO</name>
<dbReference type="Pfam" id="PF05129">
    <property type="entry name" value="Zn_ribbon_Elf1"/>
    <property type="match status" value="1"/>
</dbReference>
<gene>
    <name evidence="12" type="ORF">PMKS-001373</name>
</gene>
<dbReference type="PANTHER" id="PTHR20934">
    <property type="entry name" value="TRANSCRIPTION ELONGATION FACTOR 1 HOMOLOG"/>
    <property type="match status" value="1"/>
</dbReference>
<proteinExistence type="inferred from homology"/>
<dbReference type="InterPro" id="IPR007808">
    <property type="entry name" value="Elf1"/>
</dbReference>
<comment type="caution">
    <text evidence="12">The sequence shown here is derived from an EMBL/GenBank/DDBJ whole genome shotgun (WGS) entry which is preliminary data.</text>
</comment>
<evidence type="ECO:0000256" key="2">
    <source>
        <dbReference type="ARBA" id="ARBA00004123"/>
    </source>
</evidence>
<keyword evidence="4 10" id="KW-0479">Metal-binding</keyword>
<dbReference type="Proteomes" id="UP000186136">
    <property type="component" value="Unassembled WGS sequence"/>
</dbReference>
<evidence type="ECO:0000256" key="5">
    <source>
        <dbReference type="ARBA" id="ARBA00022771"/>
    </source>
</evidence>
<keyword evidence="7 10" id="KW-0805">Transcription regulation</keyword>
<dbReference type="GO" id="GO:0006368">
    <property type="term" value="P:transcription elongation by RNA polymerase II"/>
    <property type="evidence" value="ECO:0007669"/>
    <property type="project" value="TreeGrafter"/>
</dbReference>
<dbReference type="InterPro" id="IPR038567">
    <property type="entry name" value="T_Elf1_sf"/>
</dbReference>
<dbReference type="GO" id="GO:0008023">
    <property type="term" value="C:transcription elongation factor complex"/>
    <property type="evidence" value="ECO:0007669"/>
    <property type="project" value="TreeGrafter"/>
</dbReference>
<dbReference type="FunFam" id="2.20.25.190:FF:000001">
    <property type="entry name" value="Transcription elongation factor 1 homolog"/>
    <property type="match status" value="1"/>
</dbReference>
<dbReference type="AlphaFoldDB" id="A0A1Q2YEH4"/>
<accession>A0A1Q2YEH4</accession>
<keyword evidence="5 10" id="KW-0863">Zinc-finger</keyword>
<evidence type="ECO:0000313" key="13">
    <source>
        <dbReference type="Proteomes" id="UP000186136"/>
    </source>
</evidence>
<dbReference type="Gene3D" id="2.20.25.190">
    <property type="match status" value="1"/>
</dbReference>
<sequence>MGKRKKSSRGPVKKLKQKLDTQFTCLFCNHEKAINCTIDKKSNIGTLTCKICGQSFQTSITSLSEPIDIYSTWIDACEAVAEEEAKRVEAESGDLDDEDDEDVKKGEFKERVAAKAGEEDDDDDDF</sequence>
<keyword evidence="13" id="KW-1185">Reference proteome</keyword>
<evidence type="ECO:0000313" key="12">
    <source>
        <dbReference type="EMBL" id="GAV27905.1"/>
    </source>
</evidence>
<evidence type="ECO:0000256" key="1">
    <source>
        <dbReference type="ARBA" id="ARBA00003357"/>
    </source>
</evidence>
<keyword evidence="6 10" id="KW-0862">Zinc</keyword>
<comment type="similarity">
    <text evidence="3 10">Belongs to the ELOF1 family.</text>
</comment>
<dbReference type="EMBL" id="BDGI01000048">
    <property type="protein sequence ID" value="GAV27905.1"/>
    <property type="molecule type" value="Genomic_DNA"/>
</dbReference>
<comment type="function">
    <text evidence="1 10">Transcription elongation factor implicated in the maintenance of proper chromatin structure in actively transcribed regions.</text>
</comment>
<evidence type="ECO:0000256" key="4">
    <source>
        <dbReference type="ARBA" id="ARBA00022723"/>
    </source>
</evidence>
<comment type="subcellular location">
    <subcellularLocation>
        <location evidence="2 10">Nucleus</location>
    </subcellularLocation>
</comment>
<evidence type="ECO:0000256" key="11">
    <source>
        <dbReference type="SAM" id="MobiDB-lite"/>
    </source>
</evidence>